<evidence type="ECO:0000313" key="3">
    <source>
        <dbReference type="Proteomes" id="UP000663444"/>
    </source>
</evidence>
<feature type="chain" id="PRO_5037156809" description="DUF4198 domain-containing protein" evidence="1">
    <location>
        <begin position="21"/>
        <end position="123"/>
    </location>
</feature>
<sequence length="123" mass="12635">MKTLAALAVAALLAAAPTFAHNDHTKPRHGGAVADAVDFQAELVAQPDRLTLYIREHGNPLATAGGTAKLTLLAAGKKTEVALPPAGDNRFEAQGSFAAKGAKAIATVQLPGKPAKTLRYALD</sequence>
<reference evidence="2" key="1">
    <citation type="submission" date="2020-11" db="EMBL/GenBank/DDBJ databases">
        <title>Azospira restricta DSM 18626 genome sequence.</title>
        <authorList>
            <person name="Moe W.M."/>
        </authorList>
    </citation>
    <scope>NUCLEOTIDE SEQUENCE</scope>
    <source>
        <strain evidence="2">DSM 18626</strain>
    </source>
</reference>
<name>A0A974PW11_9RHOO</name>
<dbReference type="KEGG" id="ares:IWH25_09860"/>
<evidence type="ECO:0000313" key="2">
    <source>
        <dbReference type="EMBL" id="QRJ62118.1"/>
    </source>
</evidence>
<evidence type="ECO:0000256" key="1">
    <source>
        <dbReference type="SAM" id="SignalP"/>
    </source>
</evidence>
<dbReference type="AlphaFoldDB" id="A0A974PW11"/>
<dbReference type="RefSeq" id="WP_203385645.1">
    <property type="nucleotide sequence ID" value="NZ_CP064781.1"/>
</dbReference>
<dbReference type="Proteomes" id="UP000663444">
    <property type="component" value="Chromosome"/>
</dbReference>
<feature type="signal peptide" evidence="1">
    <location>
        <begin position="1"/>
        <end position="20"/>
    </location>
</feature>
<keyword evidence="3" id="KW-1185">Reference proteome</keyword>
<accession>A0A974PW11</accession>
<keyword evidence="1" id="KW-0732">Signal</keyword>
<gene>
    <name evidence="2" type="ORF">IWH25_09860</name>
</gene>
<proteinExistence type="predicted"/>
<protein>
    <recommendedName>
        <fullName evidence="4">DUF4198 domain-containing protein</fullName>
    </recommendedName>
</protein>
<dbReference type="EMBL" id="CP064781">
    <property type="protein sequence ID" value="QRJ62118.1"/>
    <property type="molecule type" value="Genomic_DNA"/>
</dbReference>
<organism evidence="2 3">
    <name type="scientific">Azospira restricta</name>
    <dbReference type="NCBI Taxonomy" id="404405"/>
    <lineage>
        <taxon>Bacteria</taxon>
        <taxon>Pseudomonadati</taxon>
        <taxon>Pseudomonadota</taxon>
        <taxon>Betaproteobacteria</taxon>
        <taxon>Rhodocyclales</taxon>
        <taxon>Rhodocyclaceae</taxon>
        <taxon>Azospira</taxon>
    </lineage>
</organism>
<evidence type="ECO:0008006" key="4">
    <source>
        <dbReference type="Google" id="ProtNLM"/>
    </source>
</evidence>